<dbReference type="InterPro" id="IPR036291">
    <property type="entry name" value="NAD(P)-bd_dom_sf"/>
</dbReference>
<evidence type="ECO:0000256" key="2">
    <source>
        <dbReference type="ARBA" id="ARBA00023002"/>
    </source>
</evidence>
<proteinExistence type="inferred from homology"/>
<keyword evidence="2" id="KW-0560">Oxidoreductase</keyword>
<reference evidence="3" key="1">
    <citation type="submission" date="2013-07" db="EMBL/GenBank/DDBJ databases">
        <authorList>
            <consortium name="The Broad Institute Genome Sequencing Platform"/>
            <person name="Cuomo C."/>
            <person name="Litvintseva A."/>
            <person name="Chen Y."/>
            <person name="Heitman J."/>
            <person name="Sun S."/>
            <person name="Springer D."/>
            <person name="Dromer F."/>
            <person name="Young S.K."/>
            <person name="Zeng Q."/>
            <person name="Gargeya S."/>
            <person name="Fitzgerald M."/>
            <person name="Abouelleil A."/>
            <person name="Alvarado L."/>
            <person name="Berlin A.M."/>
            <person name="Chapman S.B."/>
            <person name="Dewar J."/>
            <person name="Goldberg J."/>
            <person name="Griggs A."/>
            <person name="Gujja S."/>
            <person name="Hansen M."/>
            <person name="Howarth C."/>
            <person name="Imamovic A."/>
            <person name="Larimer J."/>
            <person name="McCowan C."/>
            <person name="Murphy C."/>
            <person name="Pearson M."/>
            <person name="Priest M."/>
            <person name="Roberts A."/>
            <person name="Saif S."/>
            <person name="Shea T."/>
            <person name="Sykes S."/>
            <person name="Wortman J."/>
            <person name="Nusbaum C."/>
            <person name="Birren B."/>
        </authorList>
    </citation>
    <scope>NUCLEOTIDE SEQUENCE</scope>
    <source>
        <strain evidence="3">CBS 10737</strain>
    </source>
</reference>
<dbReference type="GO" id="GO:0016491">
    <property type="term" value="F:oxidoreductase activity"/>
    <property type="evidence" value="ECO:0007669"/>
    <property type="project" value="UniProtKB-KW"/>
</dbReference>
<evidence type="ECO:0000256" key="1">
    <source>
        <dbReference type="ARBA" id="ARBA00006484"/>
    </source>
</evidence>
<dbReference type="EMBL" id="CP144519">
    <property type="protein sequence ID" value="WWC66576.1"/>
    <property type="molecule type" value="Genomic_DNA"/>
</dbReference>
<comment type="similarity">
    <text evidence="1">Belongs to the short-chain dehydrogenases/reductases (SDR) family.</text>
</comment>
<evidence type="ECO:0008006" key="5">
    <source>
        <dbReference type="Google" id="ProtNLM"/>
    </source>
</evidence>
<name>A0AAJ8MLI6_9TREE</name>
<dbReference type="AlphaFoldDB" id="A0AAJ8MLI6"/>
<reference evidence="3" key="2">
    <citation type="submission" date="2024-02" db="EMBL/GenBank/DDBJ databases">
        <title>Comparative genomics of Cryptococcus and Kwoniella reveals pathogenesis evolution and contrasting modes of karyotype evolution via chromosome fusion or intercentromeric recombination.</title>
        <authorList>
            <person name="Coelho M.A."/>
            <person name="David-Palma M."/>
            <person name="Shea T."/>
            <person name="Bowers K."/>
            <person name="McGinley-Smith S."/>
            <person name="Mohammad A.W."/>
            <person name="Gnirke A."/>
            <person name="Yurkov A.M."/>
            <person name="Nowrousian M."/>
            <person name="Sun S."/>
            <person name="Cuomo C.A."/>
            <person name="Heitman J."/>
        </authorList>
    </citation>
    <scope>NUCLEOTIDE SEQUENCE</scope>
    <source>
        <strain evidence="3">CBS 10737</strain>
    </source>
</reference>
<accession>A0AAJ8MLI6</accession>
<dbReference type="GeneID" id="30169217"/>
<dbReference type="KEGG" id="kpin:30169217"/>
<sequence length="290" mass="32632">MLHETYPWSMYRGLWSKLPPAPKGDYLKVKIVVITGANSGVGLEATKQLANASPEQLILAIRKIEQGEKFLKDLQKIYPNLKGKVISLDLSDIENIKKFVLNIKKESNRIDLLINNAGINPNFEDGPYITTKDGYERTFQVNVLSPFLTTILLLPLLKNSNDPKESKLLLQMLTRTLIKTIPEITTINVNPGLSATNLGREFKFNISFKTIYLISWFILNARNPKNAARNLTSAAAYKGGSQDYWTECVPFPSENIYLYSGKGFKAIEIFNKEMIEEVEKISPGSTAELI</sequence>
<keyword evidence="4" id="KW-1185">Reference proteome</keyword>
<dbReference type="InterPro" id="IPR002347">
    <property type="entry name" value="SDR_fam"/>
</dbReference>
<dbReference type="Pfam" id="PF00106">
    <property type="entry name" value="adh_short"/>
    <property type="match status" value="1"/>
</dbReference>
<protein>
    <recommendedName>
        <fullName evidence="5">NAD(P)-binding protein</fullName>
    </recommendedName>
</protein>
<dbReference type="PRINTS" id="PR00081">
    <property type="entry name" value="GDHRDH"/>
</dbReference>
<gene>
    <name evidence="3" type="ORF">I206_100479</name>
</gene>
<evidence type="ECO:0000313" key="3">
    <source>
        <dbReference type="EMBL" id="WWC66576.1"/>
    </source>
</evidence>
<organism evidence="3 4">
    <name type="scientific">Kwoniella pini CBS 10737</name>
    <dbReference type="NCBI Taxonomy" id="1296096"/>
    <lineage>
        <taxon>Eukaryota</taxon>
        <taxon>Fungi</taxon>
        <taxon>Dikarya</taxon>
        <taxon>Basidiomycota</taxon>
        <taxon>Agaricomycotina</taxon>
        <taxon>Tremellomycetes</taxon>
        <taxon>Tremellales</taxon>
        <taxon>Cryptococcaceae</taxon>
        <taxon>Kwoniella</taxon>
    </lineage>
</organism>
<dbReference type="Gene3D" id="3.40.50.720">
    <property type="entry name" value="NAD(P)-binding Rossmann-like Domain"/>
    <property type="match status" value="1"/>
</dbReference>
<dbReference type="PANTHER" id="PTHR24320">
    <property type="entry name" value="RETINOL DEHYDROGENASE"/>
    <property type="match status" value="1"/>
</dbReference>
<dbReference type="RefSeq" id="XP_019014762.2">
    <property type="nucleotide sequence ID" value="XM_019152624.2"/>
</dbReference>
<dbReference type="PANTHER" id="PTHR24320:SF152">
    <property type="entry name" value="SHORT-CHAIN DEHYDROGENASE_REDUCTASE FAMILY PROTEIN"/>
    <property type="match status" value="1"/>
</dbReference>
<dbReference type="Proteomes" id="UP000094020">
    <property type="component" value="Chromosome 1"/>
</dbReference>
<evidence type="ECO:0000313" key="4">
    <source>
        <dbReference type="Proteomes" id="UP000094020"/>
    </source>
</evidence>
<dbReference type="SUPFAM" id="SSF51735">
    <property type="entry name" value="NAD(P)-binding Rossmann-fold domains"/>
    <property type="match status" value="1"/>
</dbReference>